<comment type="caution">
    <text evidence="1">The sequence shown here is derived from an EMBL/GenBank/DDBJ whole genome shotgun (WGS) entry which is preliminary data.</text>
</comment>
<organism evidence="1">
    <name type="scientific">termite gut metagenome</name>
    <dbReference type="NCBI Taxonomy" id="433724"/>
    <lineage>
        <taxon>unclassified sequences</taxon>
        <taxon>metagenomes</taxon>
        <taxon>organismal metagenomes</taxon>
    </lineage>
</organism>
<dbReference type="AlphaFoldDB" id="A0A5J4QKP3"/>
<proteinExistence type="predicted"/>
<dbReference type="EMBL" id="SNRY01003382">
    <property type="protein sequence ID" value="KAA6321183.1"/>
    <property type="molecule type" value="Genomic_DNA"/>
</dbReference>
<gene>
    <name evidence="1" type="ORF">EZS27_029139</name>
</gene>
<accession>A0A5J4QKP3</accession>
<evidence type="ECO:0000313" key="1">
    <source>
        <dbReference type="EMBL" id="KAA6321183.1"/>
    </source>
</evidence>
<name>A0A5J4QKP3_9ZZZZ</name>
<sequence length="97" mass="11113">MTKIEGIIYKTFEQYIVLRGFAPIGDLAKISVKADAYQREAIDEHKKEIVKFLSSGEYKYFPEIILAARAKNYSAFLTYIGSNDDISPKSAQYVRYC</sequence>
<protein>
    <submittedName>
        <fullName evidence="1">Uncharacterized protein</fullName>
    </submittedName>
</protein>
<reference evidence="1" key="1">
    <citation type="submission" date="2019-03" db="EMBL/GenBank/DDBJ databases">
        <title>Single cell metagenomics reveals metabolic interactions within the superorganism composed of flagellate Streblomastix strix and complex community of Bacteroidetes bacteria on its surface.</title>
        <authorList>
            <person name="Treitli S.C."/>
            <person name="Kolisko M."/>
            <person name="Husnik F."/>
            <person name="Keeling P."/>
            <person name="Hampl V."/>
        </authorList>
    </citation>
    <scope>NUCLEOTIDE SEQUENCE</scope>
    <source>
        <strain evidence="1">STM</strain>
    </source>
</reference>